<accession>A0A498MZI8</accession>
<evidence type="ECO:0000256" key="11">
    <source>
        <dbReference type="ARBA" id="ARBA00042333"/>
    </source>
</evidence>
<feature type="compositionally biased region" description="Basic and acidic residues" evidence="13">
    <location>
        <begin position="552"/>
        <end position="586"/>
    </location>
</feature>
<keyword evidence="6" id="KW-0539">Nucleus</keyword>
<keyword evidence="3" id="KW-0238">DNA-binding</keyword>
<comment type="function">
    <text evidence="7">Component of the sequence-specific heterotrimeric transcription factor (NF-Y) which specifically recognizes a 5'-CCAAT-3' box motif found in the promoters of its target genes. NF-Y can function as both an activator and a repressor, depending on its interacting cofactors.</text>
</comment>
<comment type="subunit">
    <text evidence="8">Heterotrimeric transcription factor composed of three components, NF-YA, NF-YB and NF-YC. NF-YB and NF-YC must interact and dimerize for NF-YA association and DNA binding.</text>
</comment>
<feature type="domain" description="C2H2-type" evidence="14">
    <location>
        <begin position="19"/>
        <end position="41"/>
    </location>
</feature>
<dbReference type="PANTHER" id="PTHR10252">
    <property type="entry name" value="HISTONE-LIKE TRANSCRIPTION FACTOR CCAAT-RELATED"/>
    <property type="match status" value="1"/>
</dbReference>
<dbReference type="FunFam" id="1.10.20.10:FF:000006">
    <property type="entry name" value="Nuclear transcription factor Y subunit gamma"/>
    <property type="match status" value="1"/>
</dbReference>
<feature type="compositionally biased region" description="Basic and acidic residues" evidence="13">
    <location>
        <begin position="211"/>
        <end position="243"/>
    </location>
</feature>
<feature type="compositionally biased region" description="Basic and acidic residues" evidence="13">
    <location>
        <begin position="456"/>
        <end position="486"/>
    </location>
</feature>
<evidence type="ECO:0000259" key="14">
    <source>
        <dbReference type="PROSITE" id="PS00028"/>
    </source>
</evidence>
<comment type="similarity">
    <text evidence="9">Belongs to the NFYC/HAP5 subunit family.</text>
</comment>
<keyword evidence="5" id="KW-0804">Transcription</keyword>
<dbReference type="InterPro" id="IPR050568">
    <property type="entry name" value="Transcr_DNA_Rep_Reg"/>
</dbReference>
<feature type="region of interest" description="Disordered" evidence="13">
    <location>
        <begin position="619"/>
        <end position="654"/>
    </location>
</feature>
<dbReference type="STRING" id="84645.A0A498MZI8"/>
<comment type="caution">
    <text evidence="15">The sequence shown here is derived from an EMBL/GenBank/DDBJ whole genome shotgun (WGS) entry which is preliminary data.</text>
</comment>
<evidence type="ECO:0000256" key="7">
    <source>
        <dbReference type="ARBA" id="ARBA00025263"/>
    </source>
</evidence>
<dbReference type="Pfam" id="PF00125">
    <property type="entry name" value="Histone"/>
    <property type="match status" value="1"/>
</dbReference>
<organism evidence="15 16">
    <name type="scientific">Labeo rohita</name>
    <name type="common">Indian major carp</name>
    <name type="synonym">Cyprinus rohita</name>
    <dbReference type="NCBI Taxonomy" id="84645"/>
    <lineage>
        <taxon>Eukaryota</taxon>
        <taxon>Metazoa</taxon>
        <taxon>Chordata</taxon>
        <taxon>Craniata</taxon>
        <taxon>Vertebrata</taxon>
        <taxon>Euteleostomi</taxon>
        <taxon>Actinopterygii</taxon>
        <taxon>Neopterygii</taxon>
        <taxon>Teleostei</taxon>
        <taxon>Ostariophysi</taxon>
        <taxon>Cypriniformes</taxon>
        <taxon>Cyprinidae</taxon>
        <taxon>Labeoninae</taxon>
        <taxon>Labeonini</taxon>
        <taxon>Labeo</taxon>
    </lineage>
</organism>
<feature type="region of interest" description="Disordered" evidence="13">
    <location>
        <begin position="391"/>
        <end position="586"/>
    </location>
</feature>
<dbReference type="PROSITE" id="PS00028">
    <property type="entry name" value="ZINC_FINGER_C2H2_1"/>
    <property type="match status" value="1"/>
</dbReference>
<evidence type="ECO:0000256" key="13">
    <source>
        <dbReference type="SAM" id="MobiDB-lite"/>
    </source>
</evidence>
<keyword evidence="16" id="KW-1185">Reference proteome</keyword>
<dbReference type="GO" id="GO:0000978">
    <property type="term" value="F:RNA polymerase II cis-regulatory region sequence-specific DNA binding"/>
    <property type="evidence" value="ECO:0007669"/>
    <property type="project" value="TreeGrafter"/>
</dbReference>
<evidence type="ECO:0000256" key="9">
    <source>
        <dbReference type="ARBA" id="ARBA00038129"/>
    </source>
</evidence>
<proteinExistence type="evidence at protein level"/>
<reference evidence="15 16" key="1">
    <citation type="submission" date="2018-03" db="EMBL/GenBank/DDBJ databases">
        <title>Draft genome sequence of Rohu Carp (Labeo rohita).</title>
        <authorList>
            <person name="Das P."/>
            <person name="Kushwaha B."/>
            <person name="Joshi C.G."/>
            <person name="Kumar D."/>
            <person name="Nagpure N.S."/>
            <person name="Sahoo L."/>
            <person name="Das S.P."/>
            <person name="Bit A."/>
            <person name="Patnaik S."/>
            <person name="Meher P.K."/>
            <person name="Jayasankar P."/>
            <person name="Koringa P.G."/>
            <person name="Patel N.V."/>
            <person name="Hinsu A.T."/>
            <person name="Kumar R."/>
            <person name="Pandey M."/>
            <person name="Agarwal S."/>
            <person name="Srivastava S."/>
            <person name="Singh M."/>
            <person name="Iquebal M.A."/>
            <person name="Jaiswal S."/>
            <person name="Angadi U.B."/>
            <person name="Kumar N."/>
            <person name="Raza M."/>
            <person name="Shah T.M."/>
            <person name="Rai A."/>
            <person name="Jena J.K."/>
        </authorList>
    </citation>
    <scope>NUCLEOTIDE SEQUENCE [LARGE SCALE GENOMIC DNA]</scope>
    <source>
        <strain evidence="15">DASCIFA01</strain>
        <tissue evidence="15">Testis</tissue>
    </source>
</reference>
<dbReference type="Gene3D" id="1.10.20.10">
    <property type="entry name" value="Histone, subunit A"/>
    <property type="match status" value="1"/>
</dbReference>
<dbReference type="InterPro" id="IPR009072">
    <property type="entry name" value="Histone-fold"/>
</dbReference>
<protein>
    <recommendedName>
        <fullName evidence="10">Nuclear transcription factor Y subunit gamma</fullName>
    </recommendedName>
    <alternativeName>
        <fullName evidence="11">CAAT box DNA-binding protein subunit C</fullName>
    </alternativeName>
    <alternativeName>
        <fullName evidence="12">Nuclear transcription factor Y subunit C</fullName>
    </alternativeName>
</protein>
<evidence type="ECO:0000256" key="5">
    <source>
        <dbReference type="ARBA" id="ARBA00023163"/>
    </source>
</evidence>
<evidence type="ECO:0007829" key="17">
    <source>
        <dbReference type="PeptideAtlas" id="A0A498MZI8"/>
    </source>
</evidence>
<dbReference type="InterPro" id="IPR013087">
    <property type="entry name" value="Znf_C2H2_type"/>
</dbReference>
<evidence type="ECO:0000256" key="3">
    <source>
        <dbReference type="ARBA" id="ARBA00023125"/>
    </source>
</evidence>
<feature type="compositionally biased region" description="Basic and acidic residues" evidence="13">
    <location>
        <begin position="515"/>
        <end position="544"/>
    </location>
</feature>
<comment type="subcellular location">
    <subcellularLocation>
        <location evidence="1">Nucleus</location>
    </subcellularLocation>
</comment>
<feature type="compositionally biased region" description="Basic and acidic residues" evidence="13">
    <location>
        <begin position="162"/>
        <end position="184"/>
    </location>
</feature>
<sequence length="1031" mass="118139">MADLLTVYDDDQANSFIDCTICDKRIRGETHYKIHVTTLQHLKKEDTLASQGEIPRPHPLPEWTDIREYLEYLDLDEPIIGLNSLIQIPDHVTDDGKTVLKYKCRMCVVEMDLYSMVAHIVGRKHRQKYLALKRPQEKFRNVFQGSDLRASVHEQPYYGQDSLRKPPFPEKAQKQTYLDEDRKGRPFYAGDKYDQYSRPNTSQIRQQFYPEENRQQKPYEDAEVRGRLPRGDDYPEREMHIRPYADQGGRTLREDYEESLGGGQFSGSKINRFNDKDLRIHPGASEYQTGEMEGRRYPGYEERNPAMNPMSMPGRSFNEEKRGTVREMHSRTWDKANEPSNNQYVDSGSTSHFNPKHENVLDILNDIKIDNMDEARFLKEKLCSVLKEFQESKSRSAGGHTSQPVSDHRGVKQTDQRRDAYNDPRNDPDGMHLEKRGFQQARQYEDSPRSFQEPRQYGDDPRMFRDDSRGQRETRRYEDDYEKSNRFDSYPSGHQEARPYASDARGIQKTILQENPRDLPERRRYDEDPRQKGQHFEEYSRAEATRSTQETRYYKDDYRGFGNVDPERNWEHEKGRSLERFENRGPADVKRGFQESFSKPPVHFQPTSLQEEARIYAGRAQQRSHPNDGHPGDEPYDPFNPSSSPPPEASSSTSLDKIASTLLELVAPDLEMSADSFGAGGSDAQQSLQSFWPRVMEEIRNLTVKDFRVQELPLARIKKIMKLDEDVKMISAEAPVLFAKAAQIFITELTLRAWIHTEDNKRRTLQRNDIAMAITKFDQFDFLIDIVPRDDLKPPKRQEEVRQSVAPTEPVQYYFTLAQQPSAVQVQGQQQGQQVAAPTATTLQPGQIIIAQPQQGQVLQGTTMPQLQQVQVAQSQATPITSAPVTMQVGEGQQVQIVQAAAQGQAQAQAAQPAGQTMQVMQQIITNTGEIQQIPVQLNTGQLQYIRLAQPVSGTQVVQGQIQTLATNTQQISQTEVQQGQQQFSQFTDGQQLYQIQQVTMPAGQELTQPMFIQSTNQTADGQVTTQVSAD</sequence>
<dbReference type="PANTHER" id="PTHR10252:SF8">
    <property type="entry name" value="NUCLEAR TRANSCRIPTION FACTOR Y SUBUNIT GAMMA"/>
    <property type="match status" value="1"/>
</dbReference>
<evidence type="ECO:0000256" key="12">
    <source>
        <dbReference type="ARBA" id="ARBA00042663"/>
    </source>
</evidence>
<keyword evidence="2" id="KW-0805">Transcription regulation</keyword>
<evidence type="ECO:0000256" key="10">
    <source>
        <dbReference type="ARBA" id="ARBA00040590"/>
    </source>
</evidence>
<dbReference type="GO" id="GO:0046982">
    <property type="term" value="F:protein heterodimerization activity"/>
    <property type="evidence" value="ECO:0007669"/>
    <property type="project" value="InterPro"/>
</dbReference>
<evidence type="ECO:0000256" key="1">
    <source>
        <dbReference type="ARBA" id="ARBA00004123"/>
    </source>
</evidence>
<evidence type="ECO:0000313" key="16">
    <source>
        <dbReference type="Proteomes" id="UP000290572"/>
    </source>
</evidence>
<feature type="compositionally biased region" description="Polar residues" evidence="13">
    <location>
        <begin position="197"/>
        <end position="206"/>
    </location>
</feature>
<evidence type="ECO:0000256" key="8">
    <source>
        <dbReference type="ARBA" id="ARBA00025911"/>
    </source>
</evidence>
<gene>
    <name evidence="15" type="ORF">ROHU_020719</name>
</gene>
<feature type="region of interest" description="Disordered" evidence="13">
    <location>
        <begin position="157"/>
        <end position="249"/>
    </location>
</feature>
<evidence type="ECO:0000256" key="6">
    <source>
        <dbReference type="ARBA" id="ARBA00023242"/>
    </source>
</evidence>
<evidence type="ECO:0000256" key="2">
    <source>
        <dbReference type="ARBA" id="ARBA00023015"/>
    </source>
</evidence>
<evidence type="ECO:0000256" key="4">
    <source>
        <dbReference type="ARBA" id="ARBA00023159"/>
    </source>
</evidence>
<feature type="compositionally biased region" description="Basic and acidic residues" evidence="13">
    <location>
        <begin position="406"/>
        <end position="448"/>
    </location>
</feature>
<dbReference type="EMBL" id="QBIY01012241">
    <property type="protein sequence ID" value="RXN26240.1"/>
    <property type="molecule type" value="Genomic_DNA"/>
</dbReference>
<keyword evidence="4" id="KW-0010">Activator</keyword>
<dbReference type="CDD" id="cd22908">
    <property type="entry name" value="HFD_NFYC-like"/>
    <property type="match status" value="1"/>
</dbReference>
<dbReference type="GO" id="GO:0001228">
    <property type="term" value="F:DNA-binding transcription activator activity, RNA polymerase II-specific"/>
    <property type="evidence" value="ECO:0007669"/>
    <property type="project" value="TreeGrafter"/>
</dbReference>
<evidence type="ECO:0000313" key="15">
    <source>
        <dbReference type="EMBL" id="RXN26240.1"/>
    </source>
</evidence>
<dbReference type="InterPro" id="IPR007125">
    <property type="entry name" value="H2A/H2B/H3"/>
</dbReference>
<keyword evidence="17" id="KW-1267">Proteomics identification</keyword>
<dbReference type="GO" id="GO:0016602">
    <property type="term" value="C:CCAAT-binding factor complex"/>
    <property type="evidence" value="ECO:0007669"/>
    <property type="project" value="TreeGrafter"/>
</dbReference>
<dbReference type="SUPFAM" id="SSF47113">
    <property type="entry name" value="Histone-fold"/>
    <property type="match status" value="1"/>
</dbReference>
<dbReference type="AlphaFoldDB" id="A0A498MZI8"/>
<name>A0A498MZI8_LABRO</name>
<dbReference type="Proteomes" id="UP000290572">
    <property type="component" value="Unassembled WGS sequence"/>
</dbReference>